<evidence type="ECO:0000313" key="2">
    <source>
        <dbReference type="EMBL" id="KAF0914043.1"/>
    </source>
</evidence>
<sequence>MAVLSLASAVAAVVATIAKLDRCCRHRCRALLPLPARSTTAAAELYFYRCRLHRIQPPPPLSSTTAAAELHFYWRHLLRTRPPPLTTTTPTLPLELSRNRLGAVRAAASLRHQSGIHAGRAYVAKPP</sequence>
<keyword evidence="3" id="KW-1185">Reference proteome</keyword>
<comment type="caution">
    <text evidence="2">The sequence shown here is derived from an EMBL/GenBank/DDBJ whole genome shotgun (WGS) entry which is preliminary data.</text>
</comment>
<reference evidence="2 3" key="1">
    <citation type="submission" date="2019-11" db="EMBL/GenBank/DDBJ databases">
        <title>Whole genome sequence of Oryza granulata.</title>
        <authorList>
            <person name="Li W."/>
        </authorList>
    </citation>
    <scope>NUCLEOTIDE SEQUENCE [LARGE SCALE GENOMIC DNA]</scope>
    <source>
        <strain evidence="3">cv. Menghai</strain>
        <tissue evidence="2">Leaf</tissue>
    </source>
</reference>
<organism evidence="2 3">
    <name type="scientific">Oryza meyeriana var. granulata</name>
    <dbReference type="NCBI Taxonomy" id="110450"/>
    <lineage>
        <taxon>Eukaryota</taxon>
        <taxon>Viridiplantae</taxon>
        <taxon>Streptophyta</taxon>
        <taxon>Embryophyta</taxon>
        <taxon>Tracheophyta</taxon>
        <taxon>Spermatophyta</taxon>
        <taxon>Magnoliopsida</taxon>
        <taxon>Liliopsida</taxon>
        <taxon>Poales</taxon>
        <taxon>Poaceae</taxon>
        <taxon>BOP clade</taxon>
        <taxon>Oryzoideae</taxon>
        <taxon>Oryzeae</taxon>
        <taxon>Oryzinae</taxon>
        <taxon>Oryza</taxon>
        <taxon>Oryza meyeriana</taxon>
    </lineage>
</organism>
<keyword evidence="1" id="KW-0732">Signal</keyword>
<dbReference type="Proteomes" id="UP000479710">
    <property type="component" value="Unassembled WGS sequence"/>
</dbReference>
<name>A0A6G1DQU8_9ORYZ</name>
<evidence type="ECO:0000256" key="1">
    <source>
        <dbReference type="SAM" id="SignalP"/>
    </source>
</evidence>
<feature type="chain" id="PRO_5026232994" description="Secreted protein" evidence="1">
    <location>
        <begin position="16"/>
        <end position="127"/>
    </location>
</feature>
<dbReference type="AlphaFoldDB" id="A0A6G1DQU8"/>
<gene>
    <name evidence="2" type="ORF">E2562_026463</name>
</gene>
<evidence type="ECO:0008006" key="4">
    <source>
        <dbReference type="Google" id="ProtNLM"/>
    </source>
</evidence>
<feature type="signal peptide" evidence="1">
    <location>
        <begin position="1"/>
        <end position="15"/>
    </location>
</feature>
<dbReference type="EMBL" id="SPHZ02000006">
    <property type="protein sequence ID" value="KAF0914043.1"/>
    <property type="molecule type" value="Genomic_DNA"/>
</dbReference>
<protein>
    <recommendedName>
        <fullName evidence="4">Secreted protein</fullName>
    </recommendedName>
</protein>
<evidence type="ECO:0000313" key="3">
    <source>
        <dbReference type="Proteomes" id="UP000479710"/>
    </source>
</evidence>
<accession>A0A6G1DQU8</accession>
<proteinExistence type="predicted"/>